<name>A0A368PIN8_SETIT</name>
<feature type="chain" id="PRO_5017018072" description="Embryo surrounding factor 1 brassicaceae domain-containing protein" evidence="1">
    <location>
        <begin position="27"/>
        <end position="149"/>
    </location>
</feature>
<evidence type="ECO:0008006" key="3">
    <source>
        <dbReference type="Google" id="ProtNLM"/>
    </source>
</evidence>
<dbReference type="AlphaFoldDB" id="A0A368PIN8"/>
<dbReference type="EMBL" id="CM003528">
    <property type="protein sequence ID" value="RCV05636.1"/>
    <property type="molecule type" value="Genomic_DNA"/>
</dbReference>
<accession>A0A368PIN8</accession>
<keyword evidence="1" id="KW-0732">Signal</keyword>
<feature type="signal peptide" evidence="1">
    <location>
        <begin position="1"/>
        <end position="26"/>
    </location>
</feature>
<gene>
    <name evidence="2" type="ORF">SETIT_1G098600v2</name>
</gene>
<dbReference type="PROSITE" id="PS51257">
    <property type="entry name" value="PROKAR_LIPOPROTEIN"/>
    <property type="match status" value="1"/>
</dbReference>
<reference evidence="2" key="1">
    <citation type="journal article" date="2012" name="Nat. Biotechnol.">
        <title>Reference genome sequence of the model plant Setaria.</title>
        <authorList>
            <person name="Bennetzen J.L."/>
            <person name="Schmutz J."/>
            <person name="Wang H."/>
            <person name="Percifield R."/>
            <person name="Hawkins J."/>
            <person name="Pontaroli A.C."/>
            <person name="Estep M."/>
            <person name="Feng L."/>
            <person name="Vaughn J.N."/>
            <person name="Grimwood J."/>
            <person name="Jenkins J."/>
            <person name="Barry K."/>
            <person name="Lindquist E."/>
            <person name="Hellsten U."/>
            <person name="Deshpande S."/>
            <person name="Wang X."/>
            <person name="Wu X."/>
            <person name="Mitros T."/>
            <person name="Triplett J."/>
            <person name="Yang X."/>
            <person name="Ye C.Y."/>
            <person name="Mauro-Herrera M."/>
            <person name="Wang L."/>
            <person name="Li P."/>
            <person name="Sharma M."/>
            <person name="Sharma R."/>
            <person name="Ronald P.C."/>
            <person name="Panaud O."/>
            <person name="Kellogg E.A."/>
            <person name="Brutnell T.P."/>
            <person name="Doust A.N."/>
            <person name="Tuskan G.A."/>
            <person name="Rokhsar D."/>
            <person name="Devos K.M."/>
        </authorList>
    </citation>
    <scope>NUCLEOTIDE SEQUENCE [LARGE SCALE GENOMIC DNA]</scope>
    <source>
        <strain evidence="2">Yugu1</strain>
    </source>
</reference>
<protein>
    <recommendedName>
        <fullName evidence="3">Embryo surrounding factor 1 brassicaceae domain-containing protein</fullName>
    </recommendedName>
</protein>
<evidence type="ECO:0000256" key="1">
    <source>
        <dbReference type="SAM" id="SignalP"/>
    </source>
</evidence>
<organism evidence="2">
    <name type="scientific">Setaria italica</name>
    <name type="common">Foxtail millet</name>
    <name type="synonym">Panicum italicum</name>
    <dbReference type="NCBI Taxonomy" id="4555"/>
    <lineage>
        <taxon>Eukaryota</taxon>
        <taxon>Viridiplantae</taxon>
        <taxon>Streptophyta</taxon>
        <taxon>Embryophyta</taxon>
        <taxon>Tracheophyta</taxon>
        <taxon>Spermatophyta</taxon>
        <taxon>Magnoliopsida</taxon>
        <taxon>Liliopsida</taxon>
        <taxon>Poales</taxon>
        <taxon>Poaceae</taxon>
        <taxon>PACMAD clade</taxon>
        <taxon>Panicoideae</taxon>
        <taxon>Panicodae</taxon>
        <taxon>Paniceae</taxon>
        <taxon>Cenchrinae</taxon>
        <taxon>Setaria</taxon>
    </lineage>
</organism>
<evidence type="ECO:0000313" key="2">
    <source>
        <dbReference type="EMBL" id="RCV05636.1"/>
    </source>
</evidence>
<sequence>MKVSNGGGSSLYVIVIWLAVLFGCLASSAQCRSQLLNKAVRTRGVFLAGTAGNTSAYHSEIECPSVVVDDDESKLKLIFCTVKCYCHGVHGDAICYCCQKPPGAVCHETLADCQADCPICNPECPPAPPAGTATEGQHLDATTNATSYL</sequence>
<reference evidence="2" key="2">
    <citation type="submission" date="2015-07" db="EMBL/GenBank/DDBJ databases">
        <authorList>
            <person name="Noorani M."/>
        </authorList>
    </citation>
    <scope>NUCLEOTIDE SEQUENCE</scope>
    <source>
        <strain evidence="2">Yugu1</strain>
    </source>
</reference>
<dbReference type="OrthoDB" id="581127at2759"/>
<proteinExistence type="predicted"/>